<dbReference type="GO" id="GO:0004540">
    <property type="term" value="F:RNA nuclease activity"/>
    <property type="evidence" value="ECO:0007669"/>
    <property type="project" value="InterPro"/>
</dbReference>
<protein>
    <submittedName>
        <fullName evidence="2">NYN domain</fullName>
    </submittedName>
</protein>
<feature type="domain" description="NYN" evidence="1">
    <location>
        <begin position="146"/>
        <end position="196"/>
    </location>
</feature>
<sequence length="223" mass="25339">MASFSERTAILVDGGFYRIQAKKLFGDKTPEERADELFSYCIRHLNKGSAEEASLYRIFYYDCPPSTKVVFNPIAKRQVNLAQSDQHRWMTAFFEALMKKRKVALRRGEELSSAGEYTLRPGVLKDLCAGRRTVESLTDRDIRLNITQKGVDMRIGLDIASLAERDLVTQIILISGDSDFVPAAKYARRRGIDFVLDPMWRKVSTSLNEHVDGIKSSARRPSK</sequence>
<evidence type="ECO:0000313" key="2">
    <source>
        <dbReference type="EMBL" id="SPT55227.1"/>
    </source>
</evidence>
<reference evidence="2 3" key="1">
    <citation type="submission" date="2018-06" db="EMBL/GenBank/DDBJ databases">
        <authorList>
            <consortium name="Pathogen Informatics"/>
            <person name="Doyle S."/>
        </authorList>
    </citation>
    <scope>NUCLEOTIDE SEQUENCE [LARGE SCALE GENOMIC DNA]</scope>
    <source>
        <strain evidence="2 3">NCTC9935</strain>
    </source>
</reference>
<dbReference type="EMBL" id="UAPR01000002">
    <property type="protein sequence ID" value="SPT55227.1"/>
    <property type="molecule type" value="Genomic_DNA"/>
</dbReference>
<dbReference type="Pfam" id="PF01936">
    <property type="entry name" value="NYN"/>
    <property type="match status" value="1"/>
</dbReference>
<dbReference type="CDD" id="cd18722">
    <property type="entry name" value="PIN_NicB-like"/>
    <property type="match status" value="1"/>
</dbReference>
<proteinExistence type="predicted"/>
<keyword evidence="3" id="KW-1185">Reference proteome</keyword>
<accession>A0A2X0VCM5</accession>
<name>A0A2X0VCM5_9ACTO</name>
<organism evidence="2 3">
    <name type="scientific">Schaalia odontolytica</name>
    <dbReference type="NCBI Taxonomy" id="1660"/>
    <lineage>
        <taxon>Bacteria</taxon>
        <taxon>Bacillati</taxon>
        <taxon>Actinomycetota</taxon>
        <taxon>Actinomycetes</taxon>
        <taxon>Actinomycetales</taxon>
        <taxon>Actinomycetaceae</taxon>
        <taxon>Schaalia</taxon>
    </lineage>
</organism>
<dbReference type="AlphaFoldDB" id="A0A2X0VCM5"/>
<gene>
    <name evidence="2" type="ORF">NCTC9935_00724</name>
</gene>
<dbReference type="Proteomes" id="UP000250192">
    <property type="component" value="Unassembled WGS sequence"/>
</dbReference>
<dbReference type="GeneID" id="93758192"/>
<dbReference type="RefSeq" id="WP_245907651.1">
    <property type="nucleotide sequence ID" value="NZ_CAUQLB010000003.1"/>
</dbReference>
<dbReference type="InterPro" id="IPR021139">
    <property type="entry name" value="NYN"/>
</dbReference>
<dbReference type="Gene3D" id="3.40.50.1010">
    <property type="entry name" value="5'-nuclease"/>
    <property type="match status" value="1"/>
</dbReference>
<evidence type="ECO:0000259" key="1">
    <source>
        <dbReference type="Pfam" id="PF01936"/>
    </source>
</evidence>
<evidence type="ECO:0000313" key="3">
    <source>
        <dbReference type="Proteomes" id="UP000250192"/>
    </source>
</evidence>